<keyword evidence="2" id="KW-0175">Coiled coil</keyword>
<name>A0A6A7C1Q2_9PEZI</name>
<dbReference type="AlphaFoldDB" id="A0A6A7C1Q2"/>
<proteinExistence type="predicted"/>
<dbReference type="OrthoDB" id="408631at2759"/>
<evidence type="ECO:0000256" key="2">
    <source>
        <dbReference type="SAM" id="Coils"/>
    </source>
</evidence>
<dbReference type="GO" id="GO:0051082">
    <property type="term" value="F:unfolded protein binding"/>
    <property type="evidence" value="ECO:0007669"/>
    <property type="project" value="TreeGrafter"/>
</dbReference>
<dbReference type="PANTHER" id="PTHR31996">
    <property type="entry name" value="COILED-COIL DOMAIN-CONTAINING PROTEIN 115"/>
    <property type="match status" value="1"/>
</dbReference>
<evidence type="ECO:0000313" key="3">
    <source>
        <dbReference type="EMBL" id="KAF2861431.1"/>
    </source>
</evidence>
<dbReference type="GO" id="GO:0070072">
    <property type="term" value="P:vacuolar proton-transporting V-type ATPase complex assembly"/>
    <property type="evidence" value="ECO:0007669"/>
    <property type="project" value="InterPro"/>
</dbReference>
<dbReference type="PANTHER" id="PTHR31996:SF2">
    <property type="entry name" value="COILED-COIL DOMAIN-CONTAINING PROTEIN 115"/>
    <property type="match status" value="1"/>
</dbReference>
<evidence type="ECO:0000256" key="1">
    <source>
        <dbReference type="ARBA" id="ARBA00093634"/>
    </source>
</evidence>
<gene>
    <name evidence="3" type="ORF">K470DRAFT_269770</name>
</gene>
<sequence>MGSLDRLNDELDRLWMRYLAALSQYTEARDRMQQNLSMATKGLVSLARANYAGKCHHGKEFYDDRMRASTECSITEHGELNVSQVSSEKDPIKWFGILVPRDLRSTQASFRRIVLNDVTEAVNAAAEMRALEREIRRKRKEVRKADRTASDHS</sequence>
<dbReference type="Proteomes" id="UP000799421">
    <property type="component" value="Unassembled WGS sequence"/>
</dbReference>
<dbReference type="GO" id="GO:1990871">
    <property type="term" value="C:Vma12-Vma22 assembly complex"/>
    <property type="evidence" value="ECO:0007669"/>
    <property type="project" value="TreeGrafter"/>
</dbReference>
<organism evidence="3 4">
    <name type="scientific">Piedraia hortae CBS 480.64</name>
    <dbReference type="NCBI Taxonomy" id="1314780"/>
    <lineage>
        <taxon>Eukaryota</taxon>
        <taxon>Fungi</taxon>
        <taxon>Dikarya</taxon>
        <taxon>Ascomycota</taxon>
        <taxon>Pezizomycotina</taxon>
        <taxon>Dothideomycetes</taxon>
        <taxon>Dothideomycetidae</taxon>
        <taxon>Capnodiales</taxon>
        <taxon>Piedraiaceae</taxon>
        <taxon>Piedraia</taxon>
    </lineage>
</organism>
<dbReference type="EMBL" id="MU005972">
    <property type="protein sequence ID" value="KAF2861431.1"/>
    <property type="molecule type" value="Genomic_DNA"/>
</dbReference>
<keyword evidence="4" id="KW-1185">Reference proteome</keyword>
<protein>
    <recommendedName>
        <fullName evidence="1">Vacuolar ATPase assembly protein VMA22</fullName>
    </recommendedName>
</protein>
<dbReference type="Pfam" id="PF21730">
    <property type="entry name" value="Vma22_CCDC115"/>
    <property type="match status" value="2"/>
</dbReference>
<reference evidence="3" key="1">
    <citation type="journal article" date="2020" name="Stud. Mycol.">
        <title>101 Dothideomycetes genomes: a test case for predicting lifestyles and emergence of pathogens.</title>
        <authorList>
            <person name="Haridas S."/>
            <person name="Albert R."/>
            <person name="Binder M."/>
            <person name="Bloem J."/>
            <person name="Labutti K."/>
            <person name="Salamov A."/>
            <person name="Andreopoulos B."/>
            <person name="Baker S."/>
            <person name="Barry K."/>
            <person name="Bills G."/>
            <person name="Bluhm B."/>
            <person name="Cannon C."/>
            <person name="Castanera R."/>
            <person name="Culley D."/>
            <person name="Daum C."/>
            <person name="Ezra D."/>
            <person name="Gonzalez J."/>
            <person name="Henrissat B."/>
            <person name="Kuo A."/>
            <person name="Liang C."/>
            <person name="Lipzen A."/>
            <person name="Lutzoni F."/>
            <person name="Magnuson J."/>
            <person name="Mondo S."/>
            <person name="Nolan M."/>
            <person name="Ohm R."/>
            <person name="Pangilinan J."/>
            <person name="Park H.-J."/>
            <person name="Ramirez L."/>
            <person name="Alfaro M."/>
            <person name="Sun H."/>
            <person name="Tritt A."/>
            <person name="Yoshinaga Y."/>
            <person name="Zwiers L.-H."/>
            <person name="Turgeon B."/>
            <person name="Goodwin S."/>
            <person name="Spatafora J."/>
            <person name="Crous P."/>
            <person name="Grigoriev I."/>
        </authorList>
    </citation>
    <scope>NUCLEOTIDE SEQUENCE</scope>
    <source>
        <strain evidence="3">CBS 480.64</strain>
    </source>
</reference>
<accession>A0A6A7C1Q2</accession>
<feature type="coiled-coil region" evidence="2">
    <location>
        <begin position="121"/>
        <end position="148"/>
    </location>
</feature>
<evidence type="ECO:0000313" key="4">
    <source>
        <dbReference type="Proteomes" id="UP000799421"/>
    </source>
</evidence>
<dbReference type="InterPro" id="IPR040357">
    <property type="entry name" value="Vma22/CCDC115"/>
</dbReference>